<dbReference type="RefSeq" id="WP_119667625.1">
    <property type="nucleotide sequence ID" value="NZ_QXED01000003.1"/>
</dbReference>
<proteinExistence type="predicted"/>
<comment type="caution">
    <text evidence="3">The sequence shown here is derived from an EMBL/GenBank/DDBJ whole genome shotgun (WGS) entry which is preliminary data.</text>
</comment>
<dbReference type="CDD" id="cd00156">
    <property type="entry name" value="REC"/>
    <property type="match status" value="1"/>
</dbReference>
<feature type="domain" description="Response regulatory" evidence="2">
    <location>
        <begin position="12"/>
        <end position="134"/>
    </location>
</feature>
<evidence type="ECO:0000259" key="2">
    <source>
        <dbReference type="PROSITE" id="PS50110"/>
    </source>
</evidence>
<dbReference type="InterPro" id="IPR011006">
    <property type="entry name" value="CheY-like_superfamily"/>
</dbReference>
<dbReference type="InterPro" id="IPR001789">
    <property type="entry name" value="Sig_transdc_resp-reg_receiver"/>
</dbReference>
<reference evidence="3 4" key="1">
    <citation type="submission" date="2018-08" db="EMBL/GenBank/DDBJ databases">
        <title>Fibrisoma montanum sp. nov., isolated from Danxia mountain soil.</title>
        <authorList>
            <person name="Huang Y."/>
        </authorList>
    </citation>
    <scope>NUCLEOTIDE SEQUENCE [LARGE SCALE GENOMIC DNA]</scope>
    <source>
        <strain evidence="3 4">HYT19</strain>
    </source>
</reference>
<feature type="modified residue" description="4-aspartylphosphate" evidence="1">
    <location>
        <position position="67"/>
    </location>
</feature>
<dbReference type="PROSITE" id="PS50110">
    <property type="entry name" value="RESPONSE_REGULATORY"/>
    <property type="match status" value="1"/>
</dbReference>
<dbReference type="OrthoDB" id="965163at2"/>
<sequence>MTASVPTVHTPLFYVVDDDQDDCLFVKMALSHHYRPSVVRTFQDGPSLLTHLTHLLDGRLPDLLVLDLDMPLLTGFELLTFLKQNSEYKTIPIVVVTGWEQRETMERCLALGASAYLPKKIVYHKPSATVDCLRPYWNSLGHQPLSSAQLLDVQDLPNN</sequence>
<dbReference type="SUPFAM" id="SSF52172">
    <property type="entry name" value="CheY-like"/>
    <property type="match status" value="1"/>
</dbReference>
<dbReference type="SMART" id="SM00448">
    <property type="entry name" value="REC"/>
    <property type="match status" value="1"/>
</dbReference>
<dbReference type="EMBL" id="QXED01000003">
    <property type="protein sequence ID" value="RIV23407.1"/>
    <property type="molecule type" value="Genomic_DNA"/>
</dbReference>
<dbReference type="Pfam" id="PF00072">
    <property type="entry name" value="Response_reg"/>
    <property type="match status" value="1"/>
</dbReference>
<evidence type="ECO:0000313" key="3">
    <source>
        <dbReference type="EMBL" id="RIV23407.1"/>
    </source>
</evidence>
<dbReference type="Proteomes" id="UP000283523">
    <property type="component" value="Unassembled WGS sequence"/>
</dbReference>
<dbReference type="PANTHER" id="PTHR44520">
    <property type="entry name" value="RESPONSE REGULATOR RCP1-RELATED"/>
    <property type="match status" value="1"/>
</dbReference>
<dbReference type="InterPro" id="IPR052893">
    <property type="entry name" value="TCS_response_regulator"/>
</dbReference>
<keyword evidence="1" id="KW-0597">Phosphoprotein</keyword>
<protein>
    <submittedName>
        <fullName evidence="3">Response regulator</fullName>
    </submittedName>
</protein>
<evidence type="ECO:0000256" key="1">
    <source>
        <dbReference type="PROSITE-ProRule" id="PRU00169"/>
    </source>
</evidence>
<dbReference type="PANTHER" id="PTHR44520:SF2">
    <property type="entry name" value="RESPONSE REGULATOR RCP1"/>
    <property type="match status" value="1"/>
</dbReference>
<evidence type="ECO:0000313" key="4">
    <source>
        <dbReference type="Proteomes" id="UP000283523"/>
    </source>
</evidence>
<name>A0A418MAJ8_9BACT</name>
<dbReference type="GO" id="GO:0000160">
    <property type="term" value="P:phosphorelay signal transduction system"/>
    <property type="evidence" value="ECO:0007669"/>
    <property type="project" value="InterPro"/>
</dbReference>
<accession>A0A418MAJ8</accession>
<gene>
    <name evidence="3" type="ORF">DYU11_10405</name>
</gene>
<dbReference type="Gene3D" id="3.40.50.2300">
    <property type="match status" value="1"/>
</dbReference>
<organism evidence="3 4">
    <name type="scientific">Fibrisoma montanum</name>
    <dbReference type="NCBI Taxonomy" id="2305895"/>
    <lineage>
        <taxon>Bacteria</taxon>
        <taxon>Pseudomonadati</taxon>
        <taxon>Bacteroidota</taxon>
        <taxon>Cytophagia</taxon>
        <taxon>Cytophagales</taxon>
        <taxon>Spirosomataceae</taxon>
        <taxon>Fibrisoma</taxon>
    </lineage>
</organism>
<keyword evidence="4" id="KW-1185">Reference proteome</keyword>
<dbReference type="AlphaFoldDB" id="A0A418MAJ8"/>